<dbReference type="KEGG" id="llh:I41_36110"/>
<evidence type="ECO:0000259" key="3">
    <source>
        <dbReference type="Pfam" id="PF04028"/>
    </source>
</evidence>
<evidence type="ECO:0000313" key="4">
    <source>
        <dbReference type="EMBL" id="QDT74416.1"/>
    </source>
</evidence>
<sequence length="276" mass="30847" precursor="true">MDPSPRKARSRTPLWMRAASLLSAGGVRAWMSTLEYQALFYDPHVDPIHGVGGPRIYVFWHEYILIPLYMRGHCNLTMLLSKHKDADILFYVAHHMGFECVRGSTYGGATEALLELSRRGQHMHLAITPDGPRGPRRQLAQGPVYLASKLGLPIVPFGMGLDRPWRARSWDRFAVPRPFSRARAVVGPEIHIPPGLTRPELEERRVGVETLLNQLCHEAEAWAATGERREGAVVVKRQGIDPTRAAQRREQRADATNELVPPPSLTVTPPTPRVAG</sequence>
<evidence type="ECO:0000256" key="1">
    <source>
        <dbReference type="SAM" id="MobiDB-lite"/>
    </source>
</evidence>
<gene>
    <name evidence="4" type="ORF">I41_36110</name>
</gene>
<feature type="chain" id="PRO_5022045581" description="DUF374 domain-containing protein" evidence="2">
    <location>
        <begin position="30"/>
        <end position="276"/>
    </location>
</feature>
<evidence type="ECO:0000313" key="5">
    <source>
        <dbReference type="Proteomes" id="UP000317909"/>
    </source>
</evidence>
<dbReference type="Proteomes" id="UP000317909">
    <property type="component" value="Chromosome"/>
</dbReference>
<dbReference type="CDD" id="cd07983">
    <property type="entry name" value="LPLAT_DUF374-like"/>
    <property type="match status" value="1"/>
</dbReference>
<dbReference type="EMBL" id="CP036339">
    <property type="protein sequence ID" value="QDT74416.1"/>
    <property type="molecule type" value="Genomic_DNA"/>
</dbReference>
<evidence type="ECO:0000256" key="2">
    <source>
        <dbReference type="SAM" id="SignalP"/>
    </source>
</evidence>
<dbReference type="RefSeq" id="WP_145434169.1">
    <property type="nucleotide sequence ID" value="NZ_CP036339.1"/>
</dbReference>
<dbReference type="AlphaFoldDB" id="A0A517U1A9"/>
<organism evidence="4 5">
    <name type="scientific">Lacipirellula limnantheis</name>
    <dbReference type="NCBI Taxonomy" id="2528024"/>
    <lineage>
        <taxon>Bacteria</taxon>
        <taxon>Pseudomonadati</taxon>
        <taxon>Planctomycetota</taxon>
        <taxon>Planctomycetia</taxon>
        <taxon>Pirellulales</taxon>
        <taxon>Lacipirellulaceae</taxon>
        <taxon>Lacipirellula</taxon>
    </lineage>
</organism>
<accession>A0A517U1A9</accession>
<dbReference type="Pfam" id="PF04028">
    <property type="entry name" value="DUF374"/>
    <property type="match status" value="1"/>
</dbReference>
<dbReference type="OrthoDB" id="9810508at2"/>
<feature type="region of interest" description="Disordered" evidence="1">
    <location>
        <begin position="239"/>
        <end position="276"/>
    </location>
</feature>
<feature type="domain" description="DUF374" evidence="3">
    <location>
        <begin position="71"/>
        <end position="136"/>
    </location>
</feature>
<dbReference type="InterPro" id="IPR007172">
    <property type="entry name" value="DUF374"/>
</dbReference>
<name>A0A517U1A9_9BACT</name>
<protein>
    <recommendedName>
        <fullName evidence="3">DUF374 domain-containing protein</fullName>
    </recommendedName>
</protein>
<feature type="signal peptide" evidence="2">
    <location>
        <begin position="1"/>
        <end position="29"/>
    </location>
</feature>
<proteinExistence type="predicted"/>
<keyword evidence="5" id="KW-1185">Reference proteome</keyword>
<feature type="compositionally biased region" description="Pro residues" evidence="1">
    <location>
        <begin position="260"/>
        <end position="276"/>
    </location>
</feature>
<reference evidence="4 5" key="1">
    <citation type="submission" date="2019-02" db="EMBL/GenBank/DDBJ databases">
        <title>Deep-cultivation of Planctomycetes and their phenomic and genomic characterization uncovers novel biology.</title>
        <authorList>
            <person name="Wiegand S."/>
            <person name="Jogler M."/>
            <person name="Boedeker C."/>
            <person name="Pinto D."/>
            <person name="Vollmers J."/>
            <person name="Rivas-Marin E."/>
            <person name="Kohn T."/>
            <person name="Peeters S.H."/>
            <person name="Heuer A."/>
            <person name="Rast P."/>
            <person name="Oberbeckmann S."/>
            <person name="Bunk B."/>
            <person name="Jeske O."/>
            <person name="Meyerdierks A."/>
            <person name="Storesund J.E."/>
            <person name="Kallscheuer N."/>
            <person name="Luecker S."/>
            <person name="Lage O.M."/>
            <person name="Pohl T."/>
            <person name="Merkel B.J."/>
            <person name="Hornburger P."/>
            <person name="Mueller R.-W."/>
            <person name="Bruemmer F."/>
            <person name="Labrenz M."/>
            <person name="Spormann A.M."/>
            <person name="Op den Camp H."/>
            <person name="Overmann J."/>
            <person name="Amann R."/>
            <person name="Jetten M.S.M."/>
            <person name="Mascher T."/>
            <person name="Medema M.H."/>
            <person name="Devos D.P."/>
            <person name="Kaster A.-K."/>
            <person name="Ovreas L."/>
            <person name="Rohde M."/>
            <person name="Galperin M.Y."/>
            <person name="Jogler C."/>
        </authorList>
    </citation>
    <scope>NUCLEOTIDE SEQUENCE [LARGE SCALE GENOMIC DNA]</scope>
    <source>
        <strain evidence="4 5">I41</strain>
    </source>
</reference>
<keyword evidence="2" id="KW-0732">Signal</keyword>